<keyword evidence="2" id="KW-1185">Reference proteome</keyword>
<name>A0ABY5DUE9_9ACTN</name>
<gene>
    <name evidence="1" type="ORF">NBH00_23410</name>
</gene>
<protein>
    <recommendedName>
        <fullName evidence="3">DoxX family membrane protein</fullName>
    </recommendedName>
</protein>
<dbReference type="PANTHER" id="PTHR36974:SF1">
    <property type="entry name" value="DOXX FAMILY MEMBRANE PROTEIN"/>
    <property type="match status" value="1"/>
</dbReference>
<dbReference type="PANTHER" id="PTHR36974">
    <property type="entry name" value="MEMBRANE PROTEIN-RELATED"/>
    <property type="match status" value="1"/>
</dbReference>
<dbReference type="RefSeq" id="WP_254570985.1">
    <property type="nucleotide sequence ID" value="NZ_CP098502.1"/>
</dbReference>
<organism evidence="1 2">
    <name type="scientific">Paraconexibacter antarcticus</name>
    <dbReference type="NCBI Taxonomy" id="2949664"/>
    <lineage>
        <taxon>Bacteria</taxon>
        <taxon>Bacillati</taxon>
        <taxon>Actinomycetota</taxon>
        <taxon>Thermoleophilia</taxon>
        <taxon>Solirubrobacterales</taxon>
        <taxon>Paraconexibacteraceae</taxon>
        <taxon>Paraconexibacter</taxon>
    </lineage>
</organism>
<dbReference type="EMBL" id="CP098502">
    <property type="protein sequence ID" value="UTI64275.1"/>
    <property type="molecule type" value="Genomic_DNA"/>
</dbReference>
<evidence type="ECO:0000313" key="2">
    <source>
        <dbReference type="Proteomes" id="UP001056035"/>
    </source>
</evidence>
<dbReference type="Proteomes" id="UP001056035">
    <property type="component" value="Chromosome"/>
</dbReference>
<proteinExistence type="predicted"/>
<reference evidence="1 2" key="1">
    <citation type="submission" date="2022-06" db="EMBL/GenBank/DDBJ databases">
        <title>Paraconexibacter antarcticus.</title>
        <authorList>
            <person name="Kim C.S."/>
        </authorList>
    </citation>
    <scope>NUCLEOTIDE SEQUENCE [LARGE SCALE GENOMIC DNA]</scope>
    <source>
        <strain evidence="1 2">02-257</strain>
    </source>
</reference>
<evidence type="ECO:0008006" key="3">
    <source>
        <dbReference type="Google" id="ProtNLM"/>
    </source>
</evidence>
<accession>A0ABY5DUE9</accession>
<evidence type="ECO:0000313" key="1">
    <source>
        <dbReference type="EMBL" id="UTI64275.1"/>
    </source>
</evidence>
<sequence>MTRSRQLLAAFFLFTGVAHLTFGKRFFEAIVPGWVPGSPEAVNVAAGVAEAAGGALVLVPRLERLTRLYLVGLLLAVYPANVQMAVAPQTIRGAKGVPRWLLWARLPLQVLPILWVRSALPDRES</sequence>